<feature type="domain" description="Pyrrolo-quinoline quinone repeat" evidence="2">
    <location>
        <begin position="226"/>
        <end position="302"/>
    </location>
</feature>
<dbReference type="SUPFAM" id="SSF50998">
    <property type="entry name" value="Quinoprotein alcohol dehydrogenase-like"/>
    <property type="match status" value="1"/>
</dbReference>
<dbReference type="AlphaFoldDB" id="H5SJQ5"/>
<evidence type="ECO:0000259" key="2">
    <source>
        <dbReference type="Pfam" id="PF13360"/>
    </source>
</evidence>
<dbReference type="EMBL" id="AP011746">
    <property type="protein sequence ID" value="BAL56391.1"/>
    <property type="molecule type" value="Genomic_DNA"/>
</dbReference>
<protein>
    <submittedName>
        <fullName evidence="3">WD-40 repeat-containing protein</fullName>
    </submittedName>
</protein>
<evidence type="ECO:0000313" key="3">
    <source>
        <dbReference type="EMBL" id="BAL56391.1"/>
    </source>
</evidence>
<dbReference type="InterPro" id="IPR002372">
    <property type="entry name" value="PQQ_rpt_dom"/>
</dbReference>
<name>H5SJQ5_9BACT</name>
<evidence type="ECO:0000256" key="1">
    <source>
        <dbReference type="SAM" id="Coils"/>
    </source>
</evidence>
<keyword evidence="1" id="KW-0175">Coiled coil</keyword>
<reference evidence="3" key="1">
    <citation type="journal article" date="2005" name="Environ. Microbiol.">
        <title>Genetic and functional properties of uncultivated thermophilic crenarchaeotes from a subsurface gold mine as revealed by analysis of genome fragments.</title>
        <authorList>
            <person name="Nunoura T."/>
            <person name="Hirayama H."/>
            <person name="Takami H."/>
            <person name="Oida H."/>
            <person name="Nishi S."/>
            <person name="Shimamura S."/>
            <person name="Suzuki Y."/>
            <person name="Inagaki F."/>
            <person name="Takai K."/>
            <person name="Nealson K.H."/>
            <person name="Horikoshi K."/>
        </authorList>
    </citation>
    <scope>NUCLEOTIDE SEQUENCE</scope>
</reference>
<reference evidence="3" key="2">
    <citation type="journal article" date="2012" name="PLoS ONE">
        <title>A Deeply Branching Thermophilic Bacterium with an Ancient Acetyl-CoA Pathway Dominates a Subsurface Ecosystem.</title>
        <authorList>
            <person name="Takami H."/>
            <person name="Noguchi H."/>
            <person name="Takaki Y."/>
            <person name="Uchiyama I."/>
            <person name="Toyoda A."/>
            <person name="Nishi S."/>
            <person name="Chee G.-J."/>
            <person name="Arai W."/>
            <person name="Nunoura T."/>
            <person name="Itoh T."/>
            <person name="Hattori M."/>
            <person name="Takai K."/>
        </authorList>
    </citation>
    <scope>NUCLEOTIDE SEQUENCE</scope>
</reference>
<accession>H5SJQ5</accession>
<proteinExistence type="predicted"/>
<dbReference type="Pfam" id="PF13360">
    <property type="entry name" value="PQQ_2"/>
    <property type="match status" value="1"/>
</dbReference>
<dbReference type="InterPro" id="IPR015943">
    <property type="entry name" value="WD40/YVTN_repeat-like_dom_sf"/>
</dbReference>
<feature type="coiled-coil region" evidence="1">
    <location>
        <begin position="38"/>
        <end position="69"/>
    </location>
</feature>
<dbReference type="Gene3D" id="2.130.10.10">
    <property type="entry name" value="YVTN repeat-like/Quinoprotein amine dehydrogenase"/>
    <property type="match status" value="1"/>
</dbReference>
<gene>
    <name evidence="3" type="ORF">HGMM_F37F03C14</name>
</gene>
<organism evidence="3">
    <name type="scientific">uncultured Planctomycetota bacterium</name>
    <dbReference type="NCBI Taxonomy" id="120965"/>
    <lineage>
        <taxon>Bacteria</taxon>
        <taxon>Pseudomonadati</taxon>
        <taxon>Planctomycetota</taxon>
        <taxon>environmental samples</taxon>
    </lineage>
</organism>
<sequence>MLRALLSNPRADIQRLARLATQFLRDSRKSPHFLEHRRDLAEALYQVARRALEEAKANLDRLLLEQVQEIYAALQEIGFGLGDPAVRSNELAQGIQQADYALRLAEARNRVQLAMQAAFHLQRPTLVAQAQELFARLSREFPELAKEQPIFKPLAQLGELESSWLGCHSWLQWQVALAWATASHGTPAFPLPGILESVAPWVPEAVWQLETAMAGSTSATTPTSNATPHAMPVVLSEGGRLLALDGASGRTLWTASLTGEKTLRVVYRHTTEPRLYVWASERRLLAAIDTANARLLWTRRMPGYAPFVPSVCPPDWWLVEPTGWVWHGETETGRIVGAFWLDYPLTAGIGVNPVNRCACVATAQNRSFLLDPRNRRASVMLSGHEAGSLAGEPLVFPAGVVLILRKGEQMQLLGVRFADKASPGGLAPSAPSAAAPSSSLLRWPGRQLLATFATGEAAVLVTDRSEAILLQAASQHPARVLGGSKWTFTLPALGGSTHAPAIRILGERLGDWWLVTSGAVLRLHWDDYREQLRQESYPLPAGQILDASWDPQQPGRFVLLLREPGGQLRAVAWDLRQTNVVWNRAMSSSKPSVAKPAANAP</sequence>
<dbReference type="InterPro" id="IPR011047">
    <property type="entry name" value="Quinoprotein_ADH-like_sf"/>
</dbReference>